<evidence type="ECO:0000259" key="1">
    <source>
        <dbReference type="Pfam" id="PF26563"/>
    </source>
</evidence>
<evidence type="ECO:0000313" key="3">
    <source>
        <dbReference type="Proteomes" id="UP000521748"/>
    </source>
</evidence>
<reference evidence="2 3" key="1">
    <citation type="submission" date="2020-07" db="EMBL/GenBank/DDBJ databases">
        <title>Sequencing the genomes of 1000 actinobacteria strains.</title>
        <authorList>
            <person name="Klenk H.-P."/>
        </authorList>
    </citation>
    <scope>NUCLEOTIDE SEQUENCE [LARGE SCALE GENOMIC DNA]</scope>
    <source>
        <strain evidence="2 3">DSM 102047</strain>
    </source>
</reference>
<protein>
    <submittedName>
        <fullName evidence="2">Mrp family chromosome partitioning ATPase</fullName>
    </submittedName>
</protein>
<dbReference type="Gene3D" id="3.40.50.300">
    <property type="entry name" value="P-loop containing nucleotide triphosphate hydrolases"/>
    <property type="match status" value="1"/>
</dbReference>
<comment type="caution">
    <text evidence="2">The sequence shown here is derived from an EMBL/GenBank/DDBJ whole genome shotgun (WGS) entry which is preliminary data.</text>
</comment>
<proteinExistence type="predicted"/>
<gene>
    <name evidence="2" type="ORF">FHU41_001836</name>
</gene>
<dbReference type="EMBL" id="JACBYQ010000002">
    <property type="protein sequence ID" value="NYE95586.1"/>
    <property type="molecule type" value="Genomic_DNA"/>
</dbReference>
<dbReference type="Proteomes" id="UP000521748">
    <property type="component" value="Unassembled WGS sequence"/>
</dbReference>
<name>A0A7Y9S834_9MICC</name>
<organism evidence="2 3">
    <name type="scientific">Psychromicrobium silvestre</name>
    <dbReference type="NCBI Taxonomy" id="1645614"/>
    <lineage>
        <taxon>Bacteria</taxon>
        <taxon>Bacillati</taxon>
        <taxon>Actinomycetota</taxon>
        <taxon>Actinomycetes</taxon>
        <taxon>Micrococcales</taxon>
        <taxon>Micrococcaceae</taxon>
        <taxon>Psychromicrobium</taxon>
    </lineage>
</organism>
<accession>A0A7Y9S834</accession>
<dbReference type="Pfam" id="PF26563">
    <property type="entry name" value="Rv3660c_N"/>
    <property type="match status" value="1"/>
</dbReference>
<dbReference type="InterPro" id="IPR027417">
    <property type="entry name" value="P-loop_NTPase"/>
</dbReference>
<sequence>MTTASSLRNVAPASRQPVYFRSSSESLGIQVATAAAAADVTLVTEIPVQSGVAAILISIESLDRYPPRHRGVPTMLLGPESEEAEMWAAATSTGIDHVVPLPRASAWLAEFLGALHRVPERANLIAILGGCGGAGASTLSCLIAAAGARKGARSLLIDADAWGSGSEGMLCADRVTGITWTDLAEAMSEKDI</sequence>
<dbReference type="SUPFAM" id="SSF52540">
    <property type="entry name" value="P-loop containing nucleoside triphosphate hydrolases"/>
    <property type="match status" value="1"/>
</dbReference>
<dbReference type="RefSeq" id="WP_179389351.1">
    <property type="nucleotide sequence ID" value="NZ_JACBYQ010000002.1"/>
</dbReference>
<dbReference type="AlphaFoldDB" id="A0A7Y9S834"/>
<feature type="domain" description="Rv3660c-like CheY-like N-terminal" evidence="1">
    <location>
        <begin position="30"/>
        <end position="117"/>
    </location>
</feature>
<keyword evidence="3" id="KW-1185">Reference proteome</keyword>
<evidence type="ECO:0000313" key="2">
    <source>
        <dbReference type="EMBL" id="NYE95586.1"/>
    </source>
</evidence>
<dbReference type="InterPro" id="IPR059050">
    <property type="entry name" value="Rv3660c_N"/>
</dbReference>